<protein>
    <recommendedName>
        <fullName evidence="2 6">Argininosuccinate lyase</fullName>
        <shortName evidence="6">ASAL</shortName>
        <ecNumber evidence="2 6">4.3.2.1</ecNumber>
    </recommendedName>
    <alternativeName>
        <fullName evidence="6">Arginosuccinase</fullName>
    </alternativeName>
</protein>
<comment type="similarity">
    <text evidence="6">Belongs to the lyase 1 family. Argininosuccinate lyase subfamily.</text>
</comment>
<keyword evidence="10" id="KW-1185">Reference proteome</keyword>
<dbReference type="PATRIC" id="fig|1121290.3.peg.2055"/>
<reference evidence="9 10" key="1">
    <citation type="submission" date="2016-06" db="EMBL/GenBank/DDBJ databases">
        <title>Genome sequence of Clostridium acetireducens DSM 10703.</title>
        <authorList>
            <person name="Poehlein A."/>
            <person name="Fluechter S."/>
            <person name="Duerre P."/>
            <person name="Daniel R."/>
        </authorList>
    </citation>
    <scope>NUCLEOTIDE SEQUENCE [LARGE SCALE GENOMIC DNA]</scope>
    <source>
        <strain evidence="9 10">DSM 10703</strain>
    </source>
</reference>
<dbReference type="PANTHER" id="PTHR43814">
    <property type="entry name" value="ARGININOSUCCINATE LYASE"/>
    <property type="match status" value="1"/>
</dbReference>
<dbReference type="EMBL" id="LZFO01000039">
    <property type="protein sequence ID" value="OFI01560.1"/>
    <property type="molecule type" value="Genomic_DNA"/>
</dbReference>
<dbReference type="SUPFAM" id="SSF48557">
    <property type="entry name" value="L-aspartase-like"/>
    <property type="match status" value="1"/>
</dbReference>
<dbReference type="InterPro" id="IPR022761">
    <property type="entry name" value="Fumarate_lyase_N"/>
</dbReference>
<dbReference type="NCBIfam" id="TIGR00838">
    <property type="entry name" value="argH"/>
    <property type="match status" value="1"/>
</dbReference>
<dbReference type="STRING" id="1121290.CLAOCE_20420"/>
<dbReference type="InterPro" id="IPR008948">
    <property type="entry name" value="L-Aspartase-like"/>
</dbReference>
<evidence type="ECO:0000259" key="8">
    <source>
        <dbReference type="Pfam" id="PF14698"/>
    </source>
</evidence>
<evidence type="ECO:0000256" key="5">
    <source>
        <dbReference type="ARBA" id="ARBA00023239"/>
    </source>
</evidence>
<comment type="catalytic activity">
    <reaction evidence="6">
        <text>2-(N(omega)-L-arginino)succinate = fumarate + L-arginine</text>
        <dbReference type="Rhea" id="RHEA:24020"/>
        <dbReference type="ChEBI" id="CHEBI:29806"/>
        <dbReference type="ChEBI" id="CHEBI:32682"/>
        <dbReference type="ChEBI" id="CHEBI:57472"/>
        <dbReference type="EC" id="4.3.2.1"/>
    </reaction>
</comment>
<feature type="domain" description="Argininosuccinate lyase C-terminal" evidence="8">
    <location>
        <begin position="362"/>
        <end position="429"/>
    </location>
</feature>
<comment type="pathway">
    <text evidence="1 6">Amino-acid biosynthesis; L-arginine biosynthesis; L-arginine from L-ornithine and carbamoyl phosphate: step 3/3.</text>
</comment>
<evidence type="ECO:0000256" key="6">
    <source>
        <dbReference type="HAMAP-Rule" id="MF_00006"/>
    </source>
</evidence>
<accession>A0A1E8EWF6</accession>
<dbReference type="GO" id="GO:0042450">
    <property type="term" value="P:L-arginine biosynthetic process via ornithine"/>
    <property type="evidence" value="ECO:0007669"/>
    <property type="project" value="UniProtKB-UniRule"/>
</dbReference>
<dbReference type="Proteomes" id="UP000175744">
    <property type="component" value="Unassembled WGS sequence"/>
</dbReference>
<dbReference type="FunFam" id="1.20.200.10:FF:000002">
    <property type="entry name" value="Argininosuccinate lyase"/>
    <property type="match status" value="1"/>
</dbReference>
<dbReference type="InterPro" id="IPR024083">
    <property type="entry name" value="Fumarase/histidase_N"/>
</dbReference>
<dbReference type="GO" id="GO:0004056">
    <property type="term" value="F:argininosuccinate lyase activity"/>
    <property type="evidence" value="ECO:0007669"/>
    <property type="project" value="UniProtKB-UniRule"/>
</dbReference>
<dbReference type="RefSeq" id="WP_070111038.1">
    <property type="nucleotide sequence ID" value="NZ_LZFO01000039.1"/>
</dbReference>
<dbReference type="PRINTS" id="PR00149">
    <property type="entry name" value="FUMRATELYASE"/>
</dbReference>
<dbReference type="Pfam" id="PF00206">
    <property type="entry name" value="Lyase_1"/>
    <property type="match status" value="1"/>
</dbReference>
<evidence type="ECO:0000256" key="2">
    <source>
        <dbReference type="ARBA" id="ARBA00012338"/>
    </source>
</evidence>
<comment type="subcellular location">
    <subcellularLocation>
        <location evidence="6">Cytoplasm</location>
    </subcellularLocation>
</comment>
<dbReference type="AlphaFoldDB" id="A0A1E8EWF6"/>
<name>A0A1E8EWF6_9CLOT</name>
<evidence type="ECO:0000256" key="1">
    <source>
        <dbReference type="ARBA" id="ARBA00004941"/>
    </source>
</evidence>
<dbReference type="InterPro" id="IPR020557">
    <property type="entry name" value="Fumarate_lyase_CS"/>
</dbReference>
<dbReference type="HAMAP" id="MF_00006">
    <property type="entry name" value="Arg_succ_lyase"/>
    <property type="match status" value="1"/>
</dbReference>
<dbReference type="UniPathway" id="UPA00068">
    <property type="reaction ID" value="UER00114"/>
</dbReference>
<keyword evidence="5 6" id="KW-0456">Lyase</keyword>
<dbReference type="Pfam" id="PF14698">
    <property type="entry name" value="ASL_C2"/>
    <property type="match status" value="1"/>
</dbReference>
<dbReference type="PRINTS" id="PR00145">
    <property type="entry name" value="ARGSUCLYASE"/>
</dbReference>
<dbReference type="PANTHER" id="PTHR43814:SF1">
    <property type="entry name" value="ARGININOSUCCINATE LYASE"/>
    <property type="match status" value="1"/>
</dbReference>
<dbReference type="EC" id="4.3.2.1" evidence="2 6"/>
<dbReference type="Gene3D" id="1.10.40.30">
    <property type="entry name" value="Fumarase/aspartase (C-terminal domain)"/>
    <property type="match status" value="1"/>
</dbReference>
<dbReference type="Gene3D" id="1.10.275.10">
    <property type="entry name" value="Fumarase/aspartase (N-terminal domain)"/>
    <property type="match status" value="1"/>
</dbReference>
<dbReference type="PROSITE" id="PS00163">
    <property type="entry name" value="FUMARATE_LYASES"/>
    <property type="match status" value="1"/>
</dbReference>
<dbReference type="FunFam" id="1.10.275.10:FF:000002">
    <property type="entry name" value="Argininosuccinate lyase"/>
    <property type="match status" value="1"/>
</dbReference>
<dbReference type="OrthoDB" id="9769623at2"/>
<dbReference type="InterPro" id="IPR000362">
    <property type="entry name" value="Fumarate_lyase_fam"/>
</dbReference>
<gene>
    <name evidence="6 9" type="primary">argH</name>
    <name evidence="9" type="ORF">CLOACE_20420</name>
</gene>
<evidence type="ECO:0000256" key="3">
    <source>
        <dbReference type="ARBA" id="ARBA00022571"/>
    </source>
</evidence>
<dbReference type="InterPro" id="IPR029419">
    <property type="entry name" value="Arg_succ_lyase_C"/>
</dbReference>
<feature type="domain" description="Fumarate lyase N-terminal" evidence="7">
    <location>
        <begin position="6"/>
        <end position="299"/>
    </location>
</feature>
<dbReference type="GO" id="GO:0005829">
    <property type="term" value="C:cytosol"/>
    <property type="evidence" value="ECO:0007669"/>
    <property type="project" value="TreeGrafter"/>
</dbReference>
<dbReference type="InterPro" id="IPR009049">
    <property type="entry name" value="Argininosuccinate_lyase"/>
</dbReference>
<organism evidence="9 10">
    <name type="scientific">Clostridium acetireducens DSM 10703</name>
    <dbReference type="NCBI Taxonomy" id="1121290"/>
    <lineage>
        <taxon>Bacteria</taxon>
        <taxon>Bacillati</taxon>
        <taxon>Bacillota</taxon>
        <taxon>Clostridia</taxon>
        <taxon>Eubacteriales</taxon>
        <taxon>Clostridiaceae</taxon>
        <taxon>Clostridium</taxon>
    </lineage>
</organism>
<evidence type="ECO:0000313" key="9">
    <source>
        <dbReference type="EMBL" id="OFI01560.1"/>
    </source>
</evidence>
<comment type="caution">
    <text evidence="9">The sequence shown here is derived from an EMBL/GenBank/DDBJ whole genome shotgun (WGS) entry which is preliminary data.</text>
</comment>
<keyword evidence="6" id="KW-0963">Cytoplasm</keyword>
<evidence type="ECO:0000259" key="7">
    <source>
        <dbReference type="Pfam" id="PF00206"/>
    </source>
</evidence>
<evidence type="ECO:0000256" key="4">
    <source>
        <dbReference type="ARBA" id="ARBA00022605"/>
    </source>
</evidence>
<keyword evidence="3 6" id="KW-0055">Arginine biosynthesis</keyword>
<sequence>MKLWGGRFKKAENKLMEDFNSSLSFDKRLFYEDIEGSIAHVSMLAKCGILQENEKDTIIKGLNSILDDINEGKLKIEGDYEDIHSFIETNLILKIGQVGKKLHTARSRNDQVAVDMKLYAKKSTKNVIEAIENLQQVIKELGEKNKVIMPGYTHLQRAQPVTFKYHIMAYYYMLERDRKRLLNALEVMNESPLGCCALAGTTYNTDRNYTALKLGFNNPVDNFMDGVSDRDYIIEIISDFSIIMMHLSRLSEELILWSSSEFGFVKIDDEFATGSSIMPQKKNPDAAELVRGKTGRVYGNLMSILTTMKGIPLAYNKDMQEDKEPFFDALDTVLSCINIMTGMLSTLEVKGENTIKAVKKGFLNATEAADYLVNKGVAFRDAHKVIGEIVLYCEEKNKSIEDLSLEELKKFNSLFKEDVYEFINYENTLSRGIKKDIIG</sequence>
<keyword evidence="4 6" id="KW-0028">Amino-acid biosynthesis</keyword>
<dbReference type="FunFam" id="1.10.40.30:FF:000001">
    <property type="entry name" value="Argininosuccinate lyase"/>
    <property type="match status" value="1"/>
</dbReference>
<dbReference type="Gene3D" id="1.20.200.10">
    <property type="entry name" value="Fumarase/aspartase (Central domain)"/>
    <property type="match status" value="1"/>
</dbReference>
<evidence type="ECO:0000313" key="10">
    <source>
        <dbReference type="Proteomes" id="UP000175744"/>
    </source>
</evidence>
<proteinExistence type="inferred from homology"/>
<dbReference type="CDD" id="cd01359">
    <property type="entry name" value="Argininosuccinate_lyase"/>
    <property type="match status" value="1"/>
</dbReference>